<evidence type="ECO:0000256" key="10">
    <source>
        <dbReference type="ARBA" id="ARBA00023136"/>
    </source>
</evidence>
<dbReference type="PANTHER" id="PTHR45436">
    <property type="entry name" value="SENSOR HISTIDINE KINASE YKOH"/>
    <property type="match status" value="1"/>
</dbReference>
<dbReference type="OrthoDB" id="9813151at2"/>
<evidence type="ECO:0000256" key="3">
    <source>
        <dbReference type="ARBA" id="ARBA00012438"/>
    </source>
</evidence>
<dbReference type="SUPFAM" id="SSF55874">
    <property type="entry name" value="ATPase domain of HSP90 chaperone/DNA topoisomerase II/histidine kinase"/>
    <property type="match status" value="1"/>
</dbReference>
<evidence type="ECO:0000256" key="5">
    <source>
        <dbReference type="ARBA" id="ARBA00022679"/>
    </source>
</evidence>
<name>A0A1J0AAC9_9CYAN</name>
<dbReference type="PRINTS" id="PR00344">
    <property type="entry name" value="BCTRLSENSOR"/>
</dbReference>
<evidence type="ECO:0000256" key="9">
    <source>
        <dbReference type="ARBA" id="ARBA00023012"/>
    </source>
</evidence>
<dbReference type="Gene3D" id="1.10.287.130">
    <property type="match status" value="1"/>
</dbReference>
<evidence type="ECO:0000256" key="11">
    <source>
        <dbReference type="SAM" id="Phobius"/>
    </source>
</evidence>
<dbReference type="STRING" id="1188229.GlitD10_0578"/>
<dbReference type="InterPro" id="IPR003661">
    <property type="entry name" value="HisK_dim/P_dom"/>
</dbReference>
<gene>
    <name evidence="13" type="primary">manS</name>
    <name evidence="13" type="ORF">GlitD10_0578</name>
</gene>
<comment type="subcellular location">
    <subcellularLocation>
        <location evidence="2">Membrane</location>
    </subcellularLocation>
</comment>
<keyword evidence="7 13" id="KW-0418">Kinase</keyword>
<organism evidence="13 14">
    <name type="scientific">Gloeomargarita lithophora Alchichica-D10</name>
    <dbReference type="NCBI Taxonomy" id="1188229"/>
    <lineage>
        <taxon>Bacteria</taxon>
        <taxon>Bacillati</taxon>
        <taxon>Cyanobacteriota</taxon>
        <taxon>Cyanophyceae</taxon>
        <taxon>Gloeomargaritales</taxon>
        <taxon>Gloeomargaritaceae</taxon>
        <taxon>Gloeomargarita</taxon>
    </lineage>
</organism>
<dbReference type="SMART" id="SM00388">
    <property type="entry name" value="HisKA"/>
    <property type="match status" value="1"/>
</dbReference>
<reference evidence="13 14" key="1">
    <citation type="submission" date="2016-10" db="EMBL/GenBank/DDBJ databases">
        <title>Description of Gloeomargarita lithophora gen. nov., sp. nov., a thylakoid-bearing basal-branching cyanobacterium with intracellular carbonates, and proposal for Gloeomargaritales ord. nov.</title>
        <authorList>
            <person name="Moreira D."/>
            <person name="Tavera R."/>
            <person name="Benzerara K."/>
            <person name="Skouri-Panet F."/>
            <person name="Couradeau E."/>
            <person name="Gerard E."/>
            <person name="Loussert C."/>
            <person name="Novelo E."/>
            <person name="Zivanovic Y."/>
            <person name="Lopez-Garcia P."/>
        </authorList>
    </citation>
    <scope>NUCLEOTIDE SEQUENCE [LARGE SCALE GENOMIC DNA]</scope>
    <source>
        <strain evidence="13 14">D10</strain>
    </source>
</reference>
<dbReference type="GO" id="GO:0000155">
    <property type="term" value="F:phosphorelay sensor kinase activity"/>
    <property type="evidence" value="ECO:0007669"/>
    <property type="project" value="InterPro"/>
</dbReference>
<evidence type="ECO:0000256" key="2">
    <source>
        <dbReference type="ARBA" id="ARBA00004370"/>
    </source>
</evidence>
<evidence type="ECO:0000256" key="6">
    <source>
        <dbReference type="ARBA" id="ARBA00022692"/>
    </source>
</evidence>
<evidence type="ECO:0000256" key="1">
    <source>
        <dbReference type="ARBA" id="ARBA00000085"/>
    </source>
</evidence>
<dbReference type="EC" id="2.7.13.3" evidence="3"/>
<dbReference type="InterPro" id="IPR005467">
    <property type="entry name" value="His_kinase_dom"/>
</dbReference>
<dbReference type="KEGG" id="glt:GlitD10_0578"/>
<keyword evidence="10 11" id="KW-0472">Membrane</keyword>
<dbReference type="GO" id="GO:0005886">
    <property type="term" value="C:plasma membrane"/>
    <property type="evidence" value="ECO:0007669"/>
    <property type="project" value="TreeGrafter"/>
</dbReference>
<feature type="transmembrane region" description="Helical" evidence="11">
    <location>
        <begin position="145"/>
        <end position="167"/>
    </location>
</feature>
<dbReference type="CDD" id="cd00082">
    <property type="entry name" value="HisKA"/>
    <property type="match status" value="1"/>
</dbReference>
<dbReference type="PROSITE" id="PS50109">
    <property type="entry name" value="HIS_KIN"/>
    <property type="match status" value="1"/>
</dbReference>
<accession>A0A1J0AAC9</accession>
<comment type="catalytic activity">
    <reaction evidence="1">
        <text>ATP + protein L-histidine = ADP + protein N-phospho-L-histidine.</text>
        <dbReference type="EC" id="2.7.13.3"/>
    </reaction>
</comment>
<dbReference type="InterPro" id="IPR003594">
    <property type="entry name" value="HATPase_dom"/>
</dbReference>
<dbReference type="InterPro" id="IPR036890">
    <property type="entry name" value="HATPase_C_sf"/>
</dbReference>
<evidence type="ECO:0000256" key="8">
    <source>
        <dbReference type="ARBA" id="ARBA00022989"/>
    </source>
</evidence>
<dbReference type="InterPro" id="IPR036097">
    <property type="entry name" value="HisK_dim/P_sf"/>
</dbReference>
<dbReference type="SUPFAM" id="SSF47384">
    <property type="entry name" value="Homodimeric domain of signal transducing histidine kinase"/>
    <property type="match status" value="1"/>
</dbReference>
<dbReference type="SMART" id="SM00387">
    <property type="entry name" value="HATPase_c"/>
    <property type="match status" value="1"/>
</dbReference>
<keyword evidence="4" id="KW-0597">Phosphoprotein</keyword>
<dbReference type="RefSeq" id="WP_071453569.1">
    <property type="nucleotide sequence ID" value="NZ_CP017675.1"/>
</dbReference>
<keyword evidence="14" id="KW-1185">Reference proteome</keyword>
<dbReference type="AlphaFoldDB" id="A0A1J0AAC9"/>
<dbReference type="EMBL" id="CP017675">
    <property type="protein sequence ID" value="APB32892.1"/>
    <property type="molecule type" value="Genomic_DNA"/>
</dbReference>
<proteinExistence type="predicted"/>
<dbReference type="Pfam" id="PF00512">
    <property type="entry name" value="HisKA"/>
    <property type="match status" value="1"/>
</dbReference>
<evidence type="ECO:0000259" key="12">
    <source>
        <dbReference type="PROSITE" id="PS50109"/>
    </source>
</evidence>
<dbReference type="FunFam" id="3.30.565.10:FF:000006">
    <property type="entry name" value="Sensor histidine kinase WalK"/>
    <property type="match status" value="1"/>
</dbReference>
<sequence>MFQQMRRRLALWYTGVTAVLLLVFALAGYGYVQTTLSERIDDTLDHVVEVVVATLPSAPPQWPEDVEEDRVALEWFAPTGERIWSTLDMTLVPPLHPGVWRETVTISGDEALRQVTQPVYLDHTLLGYLRVSHPWFEVTKPVRQLLIDLTVGGLVSLGLVAVAGWFLSGLAMTPVRQSYQRLEQFTADASHELRSPLASLQMNWELLHSQYQSQPQIQAMGGLIQRLGRLVDDLLFLARQDTQGVGAGEACPLDGLVMEVTQEQQGLAPGVMIHLELPTTENPDTLTVWGNYGQLGRLFTNVIRNAWQYTPAGGQVWVRLSVQGDTLAVAVQDTGVGIAEADLPRLFDRFYRVDPARGWAGGSGLGLAIAQSIVQAHQGTMDLTSKLGQGTLVVITLPRFKELIHRG</sequence>
<evidence type="ECO:0000313" key="14">
    <source>
        <dbReference type="Proteomes" id="UP000180235"/>
    </source>
</evidence>
<dbReference type="InterPro" id="IPR004358">
    <property type="entry name" value="Sig_transdc_His_kin-like_C"/>
</dbReference>
<keyword evidence="8 11" id="KW-1133">Transmembrane helix</keyword>
<dbReference type="Gene3D" id="3.30.565.10">
    <property type="entry name" value="Histidine kinase-like ATPase, C-terminal domain"/>
    <property type="match status" value="1"/>
</dbReference>
<dbReference type="Proteomes" id="UP000180235">
    <property type="component" value="Chromosome"/>
</dbReference>
<protein>
    <recommendedName>
        <fullName evidence="3">histidine kinase</fullName>
        <ecNumber evidence="3">2.7.13.3</ecNumber>
    </recommendedName>
</protein>
<dbReference type="InterPro" id="IPR050428">
    <property type="entry name" value="TCS_sensor_his_kinase"/>
</dbReference>
<evidence type="ECO:0000256" key="7">
    <source>
        <dbReference type="ARBA" id="ARBA00022777"/>
    </source>
</evidence>
<evidence type="ECO:0000313" key="13">
    <source>
        <dbReference type="EMBL" id="APB32892.1"/>
    </source>
</evidence>
<evidence type="ECO:0000256" key="4">
    <source>
        <dbReference type="ARBA" id="ARBA00022553"/>
    </source>
</evidence>
<dbReference type="PANTHER" id="PTHR45436:SF5">
    <property type="entry name" value="SENSOR HISTIDINE KINASE TRCS"/>
    <property type="match status" value="1"/>
</dbReference>
<feature type="domain" description="Histidine kinase" evidence="12">
    <location>
        <begin position="188"/>
        <end position="401"/>
    </location>
</feature>
<feature type="transmembrane region" description="Helical" evidence="11">
    <location>
        <begin position="12"/>
        <end position="32"/>
    </location>
</feature>
<keyword evidence="6 11" id="KW-0812">Transmembrane</keyword>
<keyword evidence="5 13" id="KW-0808">Transferase</keyword>
<keyword evidence="9" id="KW-0902">Two-component regulatory system</keyword>
<dbReference type="Pfam" id="PF02518">
    <property type="entry name" value="HATPase_c"/>
    <property type="match status" value="1"/>
</dbReference>